<dbReference type="PROSITE" id="PS51257">
    <property type="entry name" value="PROKAR_LIPOPROTEIN"/>
    <property type="match status" value="1"/>
</dbReference>
<keyword evidence="1" id="KW-0812">Transmembrane</keyword>
<gene>
    <name evidence="4" type="ORF">MOP44_23710</name>
</gene>
<reference evidence="4" key="1">
    <citation type="submission" date="2021-04" db="EMBL/GenBank/DDBJ databases">
        <title>Phylogenetic analysis of Acidobacteriaceae.</title>
        <authorList>
            <person name="Qiu L."/>
            <person name="Zhang Q."/>
        </authorList>
    </citation>
    <scope>NUCLEOTIDE SEQUENCE</scope>
    <source>
        <strain evidence="4">DSM 25168</strain>
    </source>
</reference>
<keyword evidence="2" id="KW-0732">Signal</keyword>
<evidence type="ECO:0000256" key="2">
    <source>
        <dbReference type="SAM" id="SignalP"/>
    </source>
</evidence>
<dbReference type="CDD" id="cd01949">
    <property type="entry name" value="GGDEF"/>
    <property type="match status" value="1"/>
</dbReference>
<dbReference type="NCBIfam" id="TIGR00254">
    <property type="entry name" value="GGDEF"/>
    <property type="match status" value="1"/>
</dbReference>
<dbReference type="RefSeq" id="WP_260792896.1">
    <property type="nucleotide sequence ID" value="NZ_CP093313.1"/>
</dbReference>
<dbReference type="Gene3D" id="3.30.70.270">
    <property type="match status" value="1"/>
</dbReference>
<evidence type="ECO:0000259" key="3">
    <source>
        <dbReference type="PROSITE" id="PS50887"/>
    </source>
</evidence>
<evidence type="ECO:0000256" key="1">
    <source>
        <dbReference type="SAM" id="Phobius"/>
    </source>
</evidence>
<dbReference type="KEGG" id="orp:MOP44_23710"/>
<name>A0A9J7BM40_9BACT</name>
<sequence length="749" mass="82099">MARWRIATVFLYLALSACLSASSSPAPLTSLSAIHQLTNQQATELLPVAFEATVTYYRRGNVDLFVQDGDVGIYVETSVNEDLTFGDRVQVTGITRASFRPEIKASQVTVLHHGLAPPAVPADFSQLIRAEFDCRRVKVLARVRSANTILDVGSPSTYLHLQMDGGPVDAEVFNSVAKDMPDLLDAEVEITGVAAGKFDSKTQMTGILLEVPSLADVKIVHPAPPKPDTAVLTPMDEVIKGYNVLDRSQRINVAGAVTYYMPGTTVVLQDGARSLWLATNYEGPLRIGEWVVGSGFPQVSNGFLTLTNTTIQPSHRFAPVEPHPADVTELARGVRAYDLVTVQGRLLTTIHGAAHDEFVLISGDHLFSAVYRYPGRDIAQTLPRLKNVAPGTNLSVTGICKSDRGDFYQGIVPFEILLRSQDDLVELASPPLLNVQHLLELVGVLLVIIFAIGLRAWITERRLRNRAAQMVNLEQMRNGILAHINRFHPLGEILVQISRLVSAALPGSRAWCVLDNGDVVGERPTETEGLRLAHIDFPSRAGRPYGALWAAFSEGQSPNPDESDILSSAAELATLAIEASRMHSDLVKRSEYDLLTGLHNRFSLHQHLDAAPSKEREGLLALIYLDLDNFKQVNDCYGHNFGDLYLREVAARMKRQIRPGDLLARLGGDEFAVVVSGARTRADVEDIAHRLERSLDPPFELEGKIIHGSVSAGIAYYPEDGLTRAALLNAADLAMYRKKNTRREISSEL</sequence>
<organism evidence="4 5">
    <name type="scientific">Occallatibacter riparius</name>
    <dbReference type="NCBI Taxonomy" id="1002689"/>
    <lineage>
        <taxon>Bacteria</taxon>
        <taxon>Pseudomonadati</taxon>
        <taxon>Acidobacteriota</taxon>
        <taxon>Terriglobia</taxon>
        <taxon>Terriglobales</taxon>
        <taxon>Acidobacteriaceae</taxon>
        <taxon>Occallatibacter</taxon>
    </lineage>
</organism>
<dbReference type="PROSITE" id="PS50887">
    <property type="entry name" value="GGDEF"/>
    <property type="match status" value="1"/>
</dbReference>
<dbReference type="SUPFAM" id="SSF55073">
    <property type="entry name" value="Nucleotide cyclase"/>
    <property type="match status" value="1"/>
</dbReference>
<feature type="transmembrane region" description="Helical" evidence="1">
    <location>
        <begin position="438"/>
        <end position="458"/>
    </location>
</feature>
<dbReference type="SMART" id="SM00267">
    <property type="entry name" value="GGDEF"/>
    <property type="match status" value="1"/>
</dbReference>
<feature type="signal peptide" evidence="2">
    <location>
        <begin position="1"/>
        <end position="21"/>
    </location>
</feature>
<dbReference type="PANTHER" id="PTHR44757:SF2">
    <property type="entry name" value="BIOFILM ARCHITECTURE MAINTENANCE PROTEIN MBAA"/>
    <property type="match status" value="1"/>
</dbReference>
<keyword evidence="1" id="KW-0472">Membrane</keyword>
<accession>A0A9J7BM40</accession>
<dbReference type="PANTHER" id="PTHR44757">
    <property type="entry name" value="DIGUANYLATE CYCLASE DGCP"/>
    <property type="match status" value="1"/>
</dbReference>
<dbReference type="InterPro" id="IPR029787">
    <property type="entry name" value="Nucleotide_cyclase"/>
</dbReference>
<feature type="chain" id="PRO_5039918647" evidence="2">
    <location>
        <begin position="22"/>
        <end position="749"/>
    </location>
</feature>
<dbReference type="AlphaFoldDB" id="A0A9J7BM40"/>
<protein>
    <submittedName>
        <fullName evidence="4">Diguanylate cyclase</fullName>
        <ecNumber evidence="4">2.7.7.65</ecNumber>
    </submittedName>
</protein>
<dbReference type="EC" id="2.7.7.65" evidence="4"/>
<dbReference type="InterPro" id="IPR052155">
    <property type="entry name" value="Biofilm_reg_signaling"/>
</dbReference>
<evidence type="ECO:0000313" key="4">
    <source>
        <dbReference type="EMBL" id="UWZ83561.1"/>
    </source>
</evidence>
<dbReference type="GO" id="GO:0052621">
    <property type="term" value="F:diguanylate cyclase activity"/>
    <property type="evidence" value="ECO:0007669"/>
    <property type="project" value="UniProtKB-EC"/>
</dbReference>
<evidence type="ECO:0000313" key="5">
    <source>
        <dbReference type="Proteomes" id="UP001059380"/>
    </source>
</evidence>
<dbReference type="InterPro" id="IPR000160">
    <property type="entry name" value="GGDEF_dom"/>
</dbReference>
<keyword evidence="1" id="KW-1133">Transmembrane helix</keyword>
<keyword evidence="4" id="KW-0548">Nucleotidyltransferase</keyword>
<dbReference type="Proteomes" id="UP001059380">
    <property type="component" value="Chromosome"/>
</dbReference>
<keyword evidence="5" id="KW-1185">Reference proteome</keyword>
<proteinExistence type="predicted"/>
<dbReference type="InterPro" id="IPR043128">
    <property type="entry name" value="Rev_trsase/Diguanyl_cyclase"/>
</dbReference>
<dbReference type="EMBL" id="CP093313">
    <property type="protein sequence ID" value="UWZ83561.1"/>
    <property type="molecule type" value="Genomic_DNA"/>
</dbReference>
<dbReference type="Pfam" id="PF00990">
    <property type="entry name" value="GGDEF"/>
    <property type="match status" value="1"/>
</dbReference>
<keyword evidence="4" id="KW-0808">Transferase</keyword>
<feature type="domain" description="GGDEF" evidence="3">
    <location>
        <begin position="618"/>
        <end position="749"/>
    </location>
</feature>